<dbReference type="AlphaFoldDB" id="A0A5B6TJ23"/>
<dbReference type="Gene3D" id="3.40.50.620">
    <property type="entry name" value="HUPs"/>
    <property type="match status" value="3"/>
</dbReference>
<comment type="subcellular location">
    <subcellularLocation>
        <location evidence="2 15">Cytoplasm</location>
    </subcellularLocation>
</comment>
<dbReference type="PRINTS" id="PR00984">
    <property type="entry name" value="TRNASYNTHILE"/>
</dbReference>
<feature type="short sequence motif" description="'KMSKS' region" evidence="15">
    <location>
        <begin position="754"/>
        <end position="758"/>
    </location>
</feature>
<evidence type="ECO:0000256" key="9">
    <source>
        <dbReference type="ARBA" id="ARBA00022833"/>
    </source>
</evidence>
<dbReference type="Pfam" id="PF08264">
    <property type="entry name" value="Anticodon_1"/>
    <property type="match status" value="1"/>
</dbReference>
<feature type="domain" description="Aminoacyl-tRNA synthetase class Ia" evidence="16">
    <location>
        <begin position="669"/>
        <end position="792"/>
    </location>
</feature>
<feature type="short sequence motif" description="'HIGH' region" evidence="15">
    <location>
        <begin position="72"/>
        <end position="82"/>
    </location>
</feature>
<dbReference type="InterPro" id="IPR013155">
    <property type="entry name" value="M/V/L/I-tRNA-synth_anticd-bd"/>
</dbReference>
<dbReference type="GO" id="GO:0000049">
    <property type="term" value="F:tRNA binding"/>
    <property type="evidence" value="ECO:0007669"/>
    <property type="project" value="InterPro"/>
</dbReference>
<evidence type="ECO:0000259" key="17">
    <source>
        <dbReference type="Pfam" id="PF08264"/>
    </source>
</evidence>
<evidence type="ECO:0000259" key="16">
    <source>
        <dbReference type="Pfam" id="PF00133"/>
    </source>
</evidence>
<dbReference type="InterPro" id="IPR033709">
    <property type="entry name" value="Anticodon_Ile_ABEc"/>
</dbReference>
<proteinExistence type="inferred from homology"/>
<comment type="similarity">
    <text evidence="3 15">Belongs to the class-I aminoacyl-tRNA synthetase family. IleS type 2 subfamily.</text>
</comment>
<evidence type="ECO:0000256" key="11">
    <source>
        <dbReference type="ARBA" id="ARBA00022917"/>
    </source>
</evidence>
<evidence type="ECO:0000256" key="1">
    <source>
        <dbReference type="ARBA" id="ARBA00001947"/>
    </source>
</evidence>
<dbReference type="OrthoDB" id="9810365at2"/>
<evidence type="ECO:0000256" key="14">
    <source>
        <dbReference type="ARBA" id="ARBA00048359"/>
    </source>
</evidence>
<dbReference type="GO" id="GO:0002161">
    <property type="term" value="F:aminoacyl-tRNA deacylase activity"/>
    <property type="evidence" value="ECO:0007669"/>
    <property type="project" value="InterPro"/>
</dbReference>
<dbReference type="PANTHER" id="PTHR42780">
    <property type="entry name" value="SOLEUCYL-TRNA SYNTHETASE"/>
    <property type="match status" value="1"/>
</dbReference>
<dbReference type="CDD" id="cd00818">
    <property type="entry name" value="IleRS_core"/>
    <property type="match status" value="1"/>
</dbReference>
<keyword evidence="5 15" id="KW-0963">Cytoplasm</keyword>
<dbReference type="GO" id="GO:0006428">
    <property type="term" value="P:isoleucyl-tRNA aminoacylation"/>
    <property type="evidence" value="ECO:0007669"/>
    <property type="project" value="UniProtKB-UniRule"/>
</dbReference>
<keyword evidence="6 15" id="KW-0436">Ligase</keyword>
<gene>
    <name evidence="15" type="primary">ileS</name>
    <name evidence="18" type="ORF">FOA19_07100</name>
</gene>
<dbReference type="PANTHER" id="PTHR42780:SF1">
    <property type="entry name" value="ISOLEUCINE--TRNA LIGASE, CYTOPLASMIC"/>
    <property type="match status" value="1"/>
</dbReference>
<dbReference type="InterPro" id="IPR002301">
    <property type="entry name" value="Ile-tRNA-ligase"/>
</dbReference>
<dbReference type="Pfam" id="PF19302">
    <property type="entry name" value="DUF5915"/>
    <property type="match status" value="1"/>
</dbReference>
<keyword evidence="9 15" id="KW-0862">Zinc</keyword>
<organism evidence="18 19">
    <name type="scientific">Rufibacter hautae</name>
    <dbReference type="NCBI Taxonomy" id="2595005"/>
    <lineage>
        <taxon>Bacteria</taxon>
        <taxon>Pseudomonadati</taxon>
        <taxon>Bacteroidota</taxon>
        <taxon>Cytophagia</taxon>
        <taxon>Cytophagales</taxon>
        <taxon>Hymenobacteraceae</taxon>
        <taxon>Rufibacter</taxon>
    </lineage>
</organism>
<dbReference type="InterPro" id="IPR009080">
    <property type="entry name" value="tRNAsynth_Ia_anticodon-bd"/>
</dbReference>
<evidence type="ECO:0000256" key="12">
    <source>
        <dbReference type="ARBA" id="ARBA00023146"/>
    </source>
</evidence>
<protein>
    <recommendedName>
        <fullName evidence="15">Isoleucine--tRNA ligase</fullName>
        <ecNumber evidence="15">6.1.1.5</ecNumber>
    </recommendedName>
    <alternativeName>
        <fullName evidence="15">Isoleucyl-tRNA synthetase</fullName>
        <shortName evidence="15">IleRS</shortName>
    </alternativeName>
</protein>
<dbReference type="InterPro" id="IPR009008">
    <property type="entry name" value="Val/Leu/Ile-tRNA-synth_edit"/>
</dbReference>
<accession>A0A5B6TJ23</accession>
<comment type="catalytic activity">
    <reaction evidence="14 15">
        <text>tRNA(Ile) + L-isoleucine + ATP = L-isoleucyl-tRNA(Ile) + AMP + diphosphate</text>
        <dbReference type="Rhea" id="RHEA:11060"/>
        <dbReference type="Rhea" id="RHEA-COMP:9666"/>
        <dbReference type="Rhea" id="RHEA-COMP:9695"/>
        <dbReference type="ChEBI" id="CHEBI:30616"/>
        <dbReference type="ChEBI" id="CHEBI:33019"/>
        <dbReference type="ChEBI" id="CHEBI:58045"/>
        <dbReference type="ChEBI" id="CHEBI:78442"/>
        <dbReference type="ChEBI" id="CHEBI:78528"/>
        <dbReference type="ChEBI" id="CHEBI:456215"/>
        <dbReference type="EC" id="6.1.1.5"/>
    </reaction>
</comment>
<reference evidence="18 19" key="1">
    <citation type="submission" date="2019-07" db="EMBL/GenBank/DDBJ databases">
        <title>Rufibacter sp. nov., isolated from lake sediment.</title>
        <authorList>
            <person name="Qu J.-H."/>
        </authorList>
    </citation>
    <scope>NUCLEOTIDE SEQUENCE [LARGE SCALE GENOMIC DNA]</scope>
    <source>
        <strain evidence="18 19">NBS58-1</strain>
    </source>
</reference>
<dbReference type="InterPro" id="IPR002300">
    <property type="entry name" value="aa-tRNA-synth_Ia"/>
</dbReference>
<dbReference type="SUPFAM" id="SSF50677">
    <property type="entry name" value="ValRS/IleRS/LeuRS editing domain"/>
    <property type="match status" value="1"/>
</dbReference>
<dbReference type="HAMAP" id="MF_02003">
    <property type="entry name" value="Ile_tRNA_synth_type2"/>
    <property type="match status" value="1"/>
</dbReference>
<evidence type="ECO:0000256" key="2">
    <source>
        <dbReference type="ARBA" id="ARBA00004496"/>
    </source>
</evidence>
<feature type="domain" description="Aminoacyl-tRNA synthetase class Ia" evidence="16">
    <location>
        <begin position="44"/>
        <end position="665"/>
    </location>
</feature>
<evidence type="ECO:0000256" key="15">
    <source>
        <dbReference type="HAMAP-Rule" id="MF_02003"/>
    </source>
</evidence>
<dbReference type="Gene3D" id="3.90.740.10">
    <property type="entry name" value="Valyl/Leucyl/Isoleucyl-tRNA synthetase, editing domain"/>
    <property type="match status" value="1"/>
</dbReference>
<evidence type="ECO:0000256" key="13">
    <source>
        <dbReference type="ARBA" id="ARBA00025217"/>
    </source>
</evidence>
<keyword evidence="19" id="KW-1185">Reference proteome</keyword>
<comment type="subunit">
    <text evidence="4 15">Monomer.</text>
</comment>
<dbReference type="InterPro" id="IPR023586">
    <property type="entry name" value="Ile-tRNA-ligase_type2"/>
</dbReference>
<feature type="binding site" evidence="15">
    <location>
        <position position="757"/>
    </location>
    <ligand>
        <name>ATP</name>
        <dbReference type="ChEBI" id="CHEBI:30616"/>
    </ligand>
</feature>
<evidence type="ECO:0000313" key="19">
    <source>
        <dbReference type="Proteomes" id="UP000324133"/>
    </source>
</evidence>
<dbReference type="NCBIfam" id="TIGR00392">
    <property type="entry name" value="ileS"/>
    <property type="match status" value="1"/>
</dbReference>
<keyword evidence="10 15" id="KW-0067">ATP-binding</keyword>
<dbReference type="SUPFAM" id="SSF52374">
    <property type="entry name" value="Nucleotidylyl transferase"/>
    <property type="match status" value="1"/>
</dbReference>
<feature type="domain" description="Methionyl/Valyl/Leucyl/Isoleucyl-tRNA synthetase anticodon-binding" evidence="17">
    <location>
        <begin position="841"/>
        <end position="991"/>
    </location>
</feature>
<dbReference type="CDD" id="cd07961">
    <property type="entry name" value="Anticodon_Ia_Ile_ABEc"/>
    <property type="match status" value="1"/>
</dbReference>
<keyword evidence="12 15" id="KW-0030">Aminoacyl-tRNA synthetase</keyword>
<dbReference type="SUPFAM" id="SSF47323">
    <property type="entry name" value="Anticodon-binding domain of a subclass of class I aminoacyl-tRNA synthetases"/>
    <property type="match status" value="1"/>
</dbReference>
<dbReference type="InterPro" id="IPR014729">
    <property type="entry name" value="Rossmann-like_a/b/a_fold"/>
</dbReference>
<dbReference type="Proteomes" id="UP000324133">
    <property type="component" value="Unassembled WGS sequence"/>
</dbReference>
<sequence length="1210" mass="138193">MTKYLLQDRYFRIEEHLPQHTDKKVKYNEYKQLDYAGLAEEVRAYWKENRIFEKSVETRAGQPTFVFYEGPPSANGAPGIHHVMARAVKDIFCRYKTLQGFQVVRKGGWDTHGLPIELQVEKELGIIKDDIGKTISVEEYNARCRETVMRFKHQWDDLTERMGYWVDLDKPYITFDNQYIESNWALLRKLYDKGYLYKGYTIQPYSPSDGTGLSSHELNQPGCYKEVKDTSIVAQFKVKKDSKSDFLFSGSNDGVYILAWTTTPWTLPSNTALAVGEKITYVQINTFNPYTHKPVSVVLAKALVGKYFSDKNKDLQLADYKPGDKAIPFEIVQEFTGKQLVGLRYEQLMPYLQPFYDADQAFQVVAGDFVTTEDGTGVVHTSPTFGADDFRVAKQHGIPALTIKDELGNELPTVDRRGKFIDEIGVRLQEGVQKYNIKTHKPLGPDDFYVKNYTNEDETHPDYKTTDVIISIILKEENKAFKVEKYEHTYPHSWRTDKPILYYPLDAWFIKTTAVKQRLIDLNKTINWKPESTGTGRFGNWLENLVDWNLSRSRYWGTPLPIWRTEEGDEEICIGSVAELDREIERSLDAGFMQENPLRLAHKSEGKATGTPTQHQTNTLLEFAGEFALSPTGTEEPRAELGITDFNYDGFDLHRPYVDNIILVSPSGKPMKRETDLIDVWFDSGAMPYAQWHYPFENKDKFDANFPADFIAEGVDQTRGWFFTLHALAVMLEDSVAFKNVIANGLVLDKNGNKMSKRLGNAVDPFETIGRFGPDATRWYMIVNAPPWDNLKFNLDGVTEVQRRFFGTLQNTYSFFALYANLDGFTFEGAEIPVAQRTESDRWIISRLNTLVKEVGAYFDDYDPTKAARAIQDFVADELSNWYVRLNRKRFWKGELNQDKQAAYQTLYTCLETVAKLASPIAPFYMDRLFLDLNLVSGRSKAESIHLESFPQVHENLINVDLEQRMQLAQSVSSLVHSLRKKHMIKVRQPLGRILIPILDEKMKTQLQAVEDLILSEVNVKSLEYLEDTTGILVKKIKPNFKRLGQVFGPKLKLVAAQIQQMSQEDIAKMEREGFFEIPVEDDTTVLSREDVEIMSEDIPGWLVASEGALTVALDITITEELRLEGMARELVNRLQNLRKDSGLDVQDKIRVFLQDGNEEVAAAVQAFGGYISEEVQAVELTLVPSLAGAEAAVLDMEGFSLPVRLEVAR</sequence>
<evidence type="ECO:0000256" key="8">
    <source>
        <dbReference type="ARBA" id="ARBA00022741"/>
    </source>
</evidence>
<evidence type="ECO:0000256" key="5">
    <source>
        <dbReference type="ARBA" id="ARBA00022490"/>
    </source>
</evidence>
<evidence type="ECO:0000313" key="18">
    <source>
        <dbReference type="EMBL" id="KAA3440411.1"/>
    </source>
</evidence>
<keyword evidence="7 15" id="KW-0479">Metal-binding</keyword>
<evidence type="ECO:0000256" key="10">
    <source>
        <dbReference type="ARBA" id="ARBA00022840"/>
    </source>
</evidence>
<evidence type="ECO:0000256" key="7">
    <source>
        <dbReference type="ARBA" id="ARBA00022723"/>
    </source>
</evidence>
<comment type="function">
    <text evidence="13 15">Catalyzes the attachment of isoleucine to tRNA(Ile). As IleRS can inadvertently accommodate and process structurally similar amino acids such as valine, to avoid such errors it has two additional distinct tRNA(Ile)-dependent editing activities. One activity is designated as 'pretransfer' editing and involves the hydrolysis of activated Val-AMP. The other activity is designated 'posttransfer' editing and involves deacylation of mischarged Val-tRNA(Ile).</text>
</comment>
<dbReference type="Pfam" id="PF00133">
    <property type="entry name" value="tRNA-synt_1"/>
    <property type="match status" value="2"/>
</dbReference>
<comment type="domain">
    <text evidence="15">IleRS has two distinct active sites: one for aminoacylation and one for editing. The misactivated valine is translocated from the active site to the editing site, which sterically excludes the correctly activated isoleucine. The single editing site contains two valyl binding pockets, one specific for each substrate (Val-AMP or Val-tRNA(Ile)).</text>
</comment>
<name>A0A5B6TJ23_9BACT</name>
<evidence type="ECO:0000256" key="3">
    <source>
        <dbReference type="ARBA" id="ARBA00007078"/>
    </source>
</evidence>
<keyword evidence="11 15" id="KW-0648">Protein biosynthesis</keyword>
<evidence type="ECO:0000256" key="6">
    <source>
        <dbReference type="ARBA" id="ARBA00022598"/>
    </source>
</evidence>
<keyword evidence="8 15" id="KW-0547">Nucleotide-binding</keyword>
<dbReference type="GO" id="GO:0008270">
    <property type="term" value="F:zinc ion binding"/>
    <property type="evidence" value="ECO:0007669"/>
    <property type="project" value="UniProtKB-UniRule"/>
</dbReference>
<comment type="caution">
    <text evidence="18">The sequence shown here is derived from an EMBL/GenBank/DDBJ whole genome shotgun (WGS) entry which is preliminary data.</text>
</comment>
<dbReference type="FunFam" id="3.40.50.620:FF:000063">
    <property type="entry name" value="Isoleucine--tRNA ligase"/>
    <property type="match status" value="1"/>
</dbReference>
<comment type="cofactor">
    <cofactor evidence="1 15">
        <name>Zn(2+)</name>
        <dbReference type="ChEBI" id="CHEBI:29105"/>
    </cofactor>
</comment>
<dbReference type="EMBL" id="VKKY01000001">
    <property type="protein sequence ID" value="KAA3440411.1"/>
    <property type="molecule type" value="Genomic_DNA"/>
</dbReference>
<dbReference type="EC" id="6.1.1.5" evidence="15"/>
<dbReference type="GO" id="GO:0004822">
    <property type="term" value="F:isoleucine-tRNA ligase activity"/>
    <property type="evidence" value="ECO:0007669"/>
    <property type="project" value="UniProtKB-UniRule"/>
</dbReference>
<dbReference type="GO" id="GO:0005737">
    <property type="term" value="C:cytoplasm"/>
    <property type="evidence" value="ECO:0007669"/>
    <property type="project" value="UniProtKB-SubCell"/>
</dbReference>
<evidence type="ECO:0000256" key="4">
    <source>
        <dbReference type="ARBA" id="ARBA00011245"/>
    </source>
</evidence>
<dbReference type="GO" id="GO:0005524">
    <property type="term" value="F:ATP binding"/>
    <property type="evidence" value="ECO:0007669"/>
    <property type="project" value="UniProtKB-UniRule"/>
</dbReference>
<dbReference type="Gene3D" id="1.10.730.10">
    <property type="entry name" value="Isoleucyl-tRNA Synthetase, Domain 1"/>
    <property type="match status" value="1"/>
</dbReference>